<organism evidence="1 2">
    <name type="scientific">Russula earlei</name>
    <dbReference type="NCBI Taxonomy" id="71964"/>
    <lineage>
        <taxon>Eukaryota</taxon>
        <taxon>Fungi</taxon>
        <taxon>Dikarya</taxon>
        <taxon>Basidiomycota</taxon>
        <taxon>Agaricomycotina</taxon>
        <taxon>Agaricomycetes</taxon>
        <taxon>Russulales</taxon>
        <taxon>Russulaceae</taxon>
        <taxon>Russula</taxon>
    </lineage>
</organism>
<evidence type="ECO:0000313" key="2">
    <source>
        <dbReference type="Proteomes" id="UP001207468"/>
    </source>
</evidence>
<keyword evidence="2" id="KW-1185">Reference proteome</keyword>
<comment type="caution">
    <text evidence="1">The sequence shown here is derived from an EMBL/GenBank/DDBJ whole genome shotgun (WGS) entry which is preliminary data.</text>
</comment>
<sequence length="135" mass="15042">MRTSAVAIFCLTVGITLSFALPSGNDLPPDIRRKLDDEIYAPLSVANHNIFVAAHTHGPHSIEFSKARMDHFIASRPLEMLLKEINQQTPTKKGDAKDMSREDTDCVSHYFVWHTTIPVPSGKLAKTCLVWIAMP</sequence>
<protein>
    <submittedName>
        <fullName evidence="1">Uncharacterized protein</fullName>
    </submittedName>
</protein>
<proteinExistence type="predicted"/>
<gene>
    <name evidence="1" type="ORF">F5148DRAFT_1166384</name>
</gene>
<evidence type="ECO:0000313" key="1">
    <source>
        <dbReference type="EMBL" id="KAI9511946.1"/>
    </source>
</evidence>
<dbReference type="EMBL" id="JAGFNK010000014">
    <property type="protein sequence ID" value="KAI9511946.1"/>
    <property type="molecule type" value="Genomic_DNA"/>
</dbReference>
<accession>A0ACC0UJW8</accession>
<dbReference type="Proteomes" id="UP001207468">
    <property type="component" value="Unassembled WGS sequence"/>
</dbReference>
<name>A0ACC0UJW8_9AGAM</name>
<reference evidence="1" key="1">
    <citation type="submission" date="2021-03" db="EMBL/GenBank/DDBJ databases">
        <title>Evolutionary priming and transition to the ectomycorrhizal habit in an iconic lineage of mushroom-forming fungi: is preadaptation a requirement?</title>
        <authorList>
            <consortium name="DOE Joint Genome Institute"/>
            <person name="Looney B.P."/>
            <person name="Miyauchi S."/>
            <person name="Morin E."/>
            <person name="Drula E."/>
            <person name="Courty P.E."/>
            <person name="Chicoki N."/>
            <person name="Fauchery L."/>
            <person name="Kohler A."/>
            <person name="Kuo A."/>
            <person name="LaButti K."/>
            <person name="Pangilinan J."/>
            <person name="Lipzen A."/>
            <person name="Riley R."/>
            <person name="Andreopoulos W."/>
            <person name="He G."/>
            <person name="Johnson J."/>
            <person name="Barry K.W."/>
            <person name="Grigoriev I.V."/>
            <person name="Nagy L."/>
            <person name="Hibbett D."/>
            <person name="Henrissat B."/>
            <person name="Matheny P.B."/>
            <person name="Labbe J."/>
            <person name="Martin A.F."/>
        </authorList>
    </citation>
    <scope>NUCLEOTIDE SEQUENCE</scope>
    <source>
        <strain evidence="1">BPL698</strain>
    </source>
</reference>